<dbReference type="SUPFAM" id="SSF53901">
    <property type="entry name" value="Thiolase-like"/>
    <property type="match status" value="1"/>
</dbReference>
<proteinExistence type="inferred from homology"/>
<dbReference type="NCBIfam" id="TIGR04556">
    <property type="entry name" value="PKS_assoc"/>
    <property type="match status" value="1"/>
</dbReference>
<name>A0A812MCY6_SYMPI</name>
<dbReference type="EMBL" id="CAJNIZ010007858">
    <property type="protein sequence ID" value="CAE7261945.1"/>
    <property type="molecule type" value="Genomic_DNA"/>
</dbReference>
<dbReference type="GO" id="GO:0004312">
    <property type="term" value="F:fatty acid synthase activity"/>
    <property type="evidence" value="ECO:0007669"/>
    <property type="project" value="TreeGrafter"/>
</dbReference>
<keyword evidence="1" id="KW-0596">Phosphopantetheine</keyword>
<dbReference type="OrthoDB" id="329835at2759"/>
<dbReference type="Pfam" id="PF02801">
    <property type="entry name" value="Ketoacyl-synt_C"/>
    <property type="match status" value="1"/>
</dbReference>
<evidence type="ECO:0000259" key="4">
    <source>
        <dbReference type="PROSITE" id="PS52004"/>
    </source>
</evidence>
<dbReference type="CDD" id="cd00833">
    <property type="entry name" value="PKS"/>
    <property type="match status" value="1"/>
</dbReference>
<dbReference type="InterPro" id="IPR014030">
    <property type="entry name" value="Ketoacyl_synth_N"/>
</dbReference>
<dbReference type="Gene3D" id="3.40.47.10">
    <property type="match status" value="1"/>
</dbReference>
<comment type="caution">
    <text evidence="5">The sequence shown here is derived from an EMBL/GenBank/DDBJ whole genome shotgun (WGS) entry which is preliminary data.</text>
</comment>
<keyword evidence="2" id="KW-0597">Phosphoprotein</keyword>
<evidence type="ECO:0000313" key="6">
    <source>
        <dbReference type="Proteomes" id="UP000649617"/>
    </source>
</evidence>
<dbReference type="InterPro" id="IPR030834">
    <property type="entry name" value="PKS_assoc_dom"/>
</dbReference>
<dbReference type="PANTHER" id="PTHR43775">
    <property type="entry name" value="FATTY ACID SYNTHASE"/>
    <property type="match status" value="1"/>
</dbReference>
<gene>
    <name evidence="5" type="primary">ppsC</name>
    <name evidence="5" type="ORF">SPIL2461_LOCUS5517</name>
</gene>
<evidence type="ECO:0000313" key="5">
    <source>
        <dbReference type="EMBL" id="CAE7261945.1"/>
    </source>
</evidence>
<feature type="domain" description="Ketosynthase family 3 (KS3)" evidence="4">
    <location>
        <begin position="314"/>
        <end position="732"/>
    </location>
</feature>
<dbReference type="Proteomes" id="UP000649617">
    <property type="component" value="Unassembled WGS sequence"/>
</dbReference>
<accession>A0A812MCY6</accession>
<dbReference type="PROSITE" id="PS52004">
    <property type="entry name" value="KS3_2"/>
    <property type="match status" value="1"/>
</dbReference>
<dbReference type="SMART" id="SM00825">
    <property type="entry name" value="PKS_KS"/>
    <property type="match status" value="1"/>
</dbReference>
<comment type="similarity">
    <text evidence="3">Belongs to the thiolase-like superfamily. Beta-ketoacyl-ACP synthases family.</text>
</comment>
<dbReference type="AlphaFoldDB" id="A0A812MCY6"/>
<evidence type="ECO:0000256" key="1">
    <source>
        <dbReference type="ARBA" id="ARBA00022450"/>
    </source>
</evidence>
<evidence type="ECO:0000256" key="2">
    <source>
        <dbReference type="ARBA" id="ARBA00022553"/>
    </source>
</evidence>
<dbReference type="GO" id="GO:0006633">
    <property type="term" value="P:fatty acid biosynthetic process"/>
    <property type="evidence" value="ECO:0007669"/>
    <property type="project" value="TreeGrafter"/>
</dbReference>
<evidence type="ECO:0000256" key="3">
    <source>
        <dbReference type="RuleBase" id="RU003694"/>
    </source>
</evidence>
<sequence length="903" mass="98151">MPAPRPGSLVSLPDGALGQLQYISGSNGNVVLLDGSLASGPVACAETRKPLQGGTDLAFDVVLGPRTSDSVLGAEISTCLFEKGFCVLKLCQQSGERDQAIQAMQDLAEEGRLGRLPEELEEGYLGLGGRGRVLWLDPDARTQTHEALLAADQNLSYLASVLAPFSGDVFEKPLRERTPALLSLSLDEEEPEPQKCDFLSMWRRGLVRAWHFLGPSAVALELETREGAEAAALPVQQEVIRLTADPGTLLLYRPECFVLSSTVQGEKGESLIMTAAFLSEQPRWFVSASKDFDPSTWLCLGGALAPSGPPPPEGHGIHVMHTAARLPAQWDEPEMYNTGLNAGTDAVIEIPITRFDVNFYFTDNPDEITVINPKMNQRHTSFVDGIELFDNKYFEISNNEANGMDPLQRQVLEVGGALLQQMGISKKVSNKRSHHVGVSVGVDKADFPTLGILTGANNALAIIANRFSFVFNLKGPNYICDTACSASLTATHLAKQLLLDRVWDVLDFHVATGTHLCLSPGPWVGCALGHMTSPQGRCFTFDSSASGYLRGEGTSGMILKYGEYDSKGCVYRASQVGQDGRSASLTAPNGPAQEEIIGRAIREARMTPPESTCWECHGTGTSLGDPIEIGAVRKIQRKVPRSEPLMMSSNKSNIGHLEGGAAMAAMVKSVLSVQHGQCLASLHVRQLNPHLEHTTFDAFFETERSSFAYERGHTQISSFGFGGTNGHCIFWGKRVGQQDVQALLLRRIAKMSPAEIRPVGNNPAGDIYSRIVLRPEDPMDEPIKWVKVRDGSEQRVALSDFYTVTGNFNSWQQDTLVPGVPGHFTIAVFAPADGVLEFRFLKNGSDQMILAPEKDKCGEKLARVLGPQEGLTSCWSLSAAPNSCIRLELLCLKHVYCVSWMPV</sequence>
<keyword evidence="3" id="KW-0808">Transferase</keyword>
<organism evidence="5 6">
    <name type="scientific">Symbiodinium pilosum</name>
    <name type="common">Dinoflagellate</name>
    <dbReference type="NCBI Taxonomy" id="2952"/>
    <lineage>
        <taxon>Eukaryota</taxon>
        <taxon>Sar</taxon>
        <taxon>Alveolata</taxon>
        <taxon>Dinophyceae</taxon>
        <taxon>Suessiales</taxon>
        <taxon>Symbiodiniaceae</taxon>
        <taxon>Symbiodinium</taxon>
    </lineage>
</organism>
<dbReference type="InterPro" id="IPR020841">
    <property type="entry name" value="PKS_Beta-ketoAc_synthase_dom"/>
</dbReference>
<dbReference type="InterPro" id="IPR014031">
    <property type="entry name" value="Ketoacyl_synth_C"/>
</dbReference>
<keyword evidence="6" id="KW-1185">Reference proteome</keyword>
<reference evidence="5" key="1">
    <citation type="submission" date="2021-02" db="EMBL/GenBank/DDBJ databases">
        <authorList>
            <person name="Dougan E. K."/>
            <person name="Rhodes N."/>
            <person name="Thang M."/>
            <person name="Chan C."/>
        </authorList>
    </citation>
    <scope>NUCLEOTIDE SEQUENCE</scope>
</reference>
<dbReference type="InterPro" id="IPR050091">
    <property type="entry name" value="PKS_NRPS_Biosynth_Enz"/>
</dbReference>
<dbReference type="PANTHER" id="PTHR43775:SF37">
    <property type="entry name" value="SI:DKEY-61P9.11"/>
    <property type="match status" value="1"/>
</dbReference>
<dbReference type="Pfam" id="PF00109">
    <property type="entry name" value="ketoacyl-synt"/>
    <property type="match status" value="1"/>
</dbReference>
<dbReference type="InterPro" id="IPR016039">
    <property type="entry name" value="Thiolase-like"/>
</dbReference>
<protein>
    <submittedName>
        <fullName evidence="5">PpsC protein</fullName>
    </submittedName>
</protein>